<gene>
    <name evidence="8" type="ORF">BSAL_35005</name>
</gene>
<keyword evidence="3" id="KW-0812">Transmembrane</keyword>
<feature type="chain" id="PRO_5006622409" evidence="7">
    <location>
        <begin position="24"/>
        <end position="566"/>
    </location>
</feature>
<dbReference type="InterPro" id="IPR026050">
    <property type="entry name" value="C1GALT1/C1GALT1_chp1"/>
</dbReference>
<keyword evidence="5" id="KW-1133">Transmembrane helix</keyword>
<comment type="subcellular location">
    <subcellularLocation>
        <location evidence="1">Membrane</location>
        <topology evidence="1">Single-pass type II membrane protein</topology>
    </subcellularLocation>
</comment>
<evidence type="ECO:0000256" key="6">
    <source>
        <dbReference type="ARBA" id="ARBA00023136"/>
    </source>
</evidence>
<keyword evidence="7" id="KW-0732">Signal</keyword>
<proteinExistence type="inferred from homology"/>
<reference evidence="9" key="1">
    <citation type="submission" date="2015-09" db="EMBL/GenBank/DDBJ databases">
        <authorList>
            <consortium name="Pathogen Informatics"/>
        </authorList>
    </citation>
    <scope>NUCLEOTIDE SEQUENCE [LARGE SCALE GENOMIC DNA]</scope>
    <source>
        <strain evidence="9">Lake Konstanz</strain>
    </source>
</reference>
<evidence type="ECO:0000313" key="8">
    <source>
        <dbReference type="EMBL" id="CUG91966.1"/>
    </source>
</evidence>
<dbReference type="EMBL" id="CYKH01001987">
    <property type="protein sequence ID" value="CUG91966.1"/>
    <property type="molecule type" value="Genomic_DNA"/>
</dbReference>
<organism evidence="8 9">
    <name type="scientific">Bodo saltans</name>
    <name type="common">Flagellated protozoan</name>
    <dbReference type="NCBI Taxonomy" id="75058"/>
    <lineage>
        <taxon>Eukaryota</taxon>
        <taxon>Discoba</taxon>
        <taxon>Euglenozoa</taxon>
        <taxon>Kinetoplastea</taxon>
        <taxon>Metakinetoplastina</taxon>
        <taxon>Eubodonida</taxon>
        <taxon>Bodonidae</taxon>
        <taxon>Bodo</taxon>
    </lineage>
</organism>
<dbReference type="GO" id="GO:0016020">
    <property type="term" value="C:membrane"/>
    <property type="evidence" value="ECO:0007669"/>
    <property type="project" value="UniProtKB-SubCell"/>
</dbReference>
<dbReference type="PANTHER" id="PTHR23033:SF47">
    <property type="entry name" value="APPLE DOMAIN-CONTAINING PROTEIN-RELATED"/>
    <property type="match status" value="1"/>
</dbReference>
<keyword evidence="4" id="KW-0735">Signal-anchor</keyword>
<evidence type="ECO:0000313" key="9">
    <source>
        <dbReference type="Proteomes" id="UP000051952"/>
    </source>
</evidence>
<dbReference type="OrthoDB" id="414175at2759"/>
<dbReference type="Proteomes" id="UP000051952">
    <property type="component" value="Unassembled WGS sequence"/>
</dbReference>
<evidence type="ECO:0000256" key="4">
    <source>
        <dbReference type="ARBA" id="ARBA00022968"/>
    </source>
</evidence>
<sequence>MGKQTRALLVVALVAIVLVILQALSWGSTQPSTALTAGDASALEPLIELPPPSNSTSWHVLPGEYRELFSTMVSVDVNVGNMYDLKQLSRQRTACESDVGRSANCTGAFEPMTAFVARCAAACIAIGGDGLECTAFVMLYEGECVLKRFLLTHRLERPDAVSFVRRVPHAGSSPDIFSYNFRTVEDSQFRRKIGFAVLTSVVHLHTRLLPALQTWLCHADAVLLLEDDAPSREAVKHLLARSPTSGGAAVLQSGNEAPFWGSKPSSSSSSSSSPASMTSLSNITLPLECLVGKHFVFESPPEDGMVRSYNGAWKNFPLISHVYRHLPLKAWYMMVDDDSFVISHNLKVLIHSVFERVVSPQNRAMMFGAIFRVGGTKELFVQGGAGILMTRAAVQLFRRAVAPPQQRNATGGQGNVTVTRRDGVPQCYEWCQQWAGDVRLGCCARLLGVALKHDFTFWSEDAATSIATRQSYSYFPTTMHQMKDPDVVKDMYAAVRSVTESTLACGHHHRCMNTTSAHASLPAEMMVAADHGTPSGNLRTHVPLYWKPLVHYLQHVSNVSWLAPRG</sequence>
<evidence type="ECO:0000256" key="1">
    <source>
        <dbReference type="ARBA" id="ARBA00004606"/>
    </source>
</evidence>
<dbReference type="AlphaFoldDB" id="A0A0S4JK98"/>
<accession>A0A0S4JK98</accession>
<feature type="signal peptide" evidence="7">
    <location>
        <begin position="1"/>
        <end position="23"/>
    </location>
</feature>
<evidence type="ECO:0000256" key="5">
    <source>
        <dbReference type="ARBA" id="ARBA00022989"/>
    </source>
</evidence>
<keyword evidence="6" id="KW-0472">Membrane</keyword>
<dbReference type="Gene3D" id="3.90.550.50">
    <property type="match status" value="1"/>
</dbReference>
<evidence type="ECO:0000256" key="3">
    <source>
        <dbReference type="ARBA" id="ARBA00022692"/>
    </source>
</evidence>
<protein>
    <submittedName>
        <fullName evidence="8">Membrane-associated protein, putative</fullName>
    </submittedName>
</protein>
<evidence type="ECO:0000256" key="7">
    <source>
        <dbReference type="SAM" id="SignalP"/>
    </source>
</evidence>
<comment type="similarity">
    <text evidence="2">Belongs to the glycosyltransferase 31 family. Beta3-Gal-T subfamily.</text>
</comment>
<name>A0A0S4JK98_BODSA</name>
<evidence type="ECO:0000256" key="2">
    <source>
        <dbReference type="ARBA" id="ARBA00006462"/>
    </source>
</evidence>
<keyword evidence="9" id="KW-1185">Reference proteome</keyword>
<dbReference type="VEuPathDB" id="TriTrypDB:BSAL_35005"/>
<dbReference type="PANTHER" id="PTHR23033">
    <property type="entry name" value="BETA1,3-GALACTOSYLTRANSFERASE"/>
    <property type="match status" value="1"/>
</dbReference>